<protein>
    <submittedName>
        <fullName evidence="4">Phage tail tape measure protein</fullName>
    </submittedName>
</protein>
<evidence type="ECO:0000313" key="4">
    <source>
        <dbReference type="EMBL" id="ADZ07423.1"/>
    </source>
</evidence>
<evidence type="ECO:0000259" key="3">
    <source>
        <dbReference type="Pfam" id="PF10145"/>
    </source>
</evidence>
<keyword evidence="2" id="KW-1133">Transmembrane helix</keyword>
<gene>
    <name evidence="4" type="ordered locus">LAC30SC_06495</name>
</gene>
<dbReference type="EMBL" id="CP002559">
    <property type="protein sequence ID" value="ADZ07423.1"/>
    <property type="molecule type" value="Genomic_DNA"/>
</dbReference>
<dbReference type="RefSeq" id="WP_013642047.1">
    <property type="nucleotide sequence ID" value="NC_015214.1"/>
</dbReference>
<dbReference type="KEGG" id="lai:LAC30SC_06495"/>
<evidence type="ECO:0000256" key="2">
    <source>
        <dbReference type="SAM" id="Phobius"/>
    </source>
</evidence>
<evidence type="ECO:0000313" key="5">
    <source>
        <dbReference type="Proteomes" id="UP000007491"/>
    </source>
</evidence>
<feature type="transmembrane region" description="Helical" evidence="2">
    <location>
        <begin position="486"/>
        <end position="504"/>
    </location>
</feature>
<organism evidence="4 5">
    <name type="scientific">Lactobacillus amylovorus</name>
    <dbReference type="NCBI Taxonomy" id="1604"/>
    <lineage>
        <taxon>Bacteria</taxon>
        <taxon>Bacillati</taxon>
        <taxon>Bacillota</taxon>
        <taxon>Bacilli</taxon>
        <taxon>Lactobacillales</taxon>
        <taxon>Lactobacillaceae</taxon>
        <taxon>Lactobacillus</taxon>
    </lineage>
</organism>
<evidence type="ECO:0000256" key="1">
    <source>
        <dbReference type="ARBA" id="ARBA00022612"/>
    </source>
</evidence>
<dbReference type="Gene3D" id="1.20.120.20">
    <property type="entry name" value="Apolipoprotein"/>
    <property type="match status" value="1"/>
</dbReference>
<reference key="2">
    <citation type="submission" date="2011-02" db="EMBL/GenBank/DDBJ databases">
        <authorList>
            <person name="Roh H."/>
            <person name="Ko H.-J."/>
            <person name="Kim S.-H."/>
            <person name="Choi I.-G."/>
            <person name="Oh S."/>
        </authorList>
    </citation>
    <scope>NUCLEOTIDE SEQUENCE</scope>
    <source>
        <strain>30SC</strain>
    </source>
</reference>
<reference evidence="4 5" key="1">
    <citation type="journal article" date="2011" name="J. Bacteriol.">
        <title>Complete genome sequencing of Lactobacillus acidophilus 30SC, isolated from swine intestine.</title>
        <authorList>
            <person name="Oh S."/>
            <person name="Roh H."/>
            <person name="Ko H.J."/>
            <person name="Kim S."/>
            <person name="Kim K.H."/>
            <person name="Lee S.E."/>
            <person name="Chang I.S."/>
            <person name="Kim S."/>
            <person name="Choi I.G."/>
        </authorList>
    </citation>
    <scope>NUCLEOTIDE SEQUENCE [LARGE SCALE GENOMIC DNA]</scope>
    <source>
        <strain evidence="4 5">30SC</strain>
    </source>
</reference>
<dbReference type="InterPro" id="IPR010090">
    <property type="entry name" value="Phage_tape_meas"/>
</dbReference>
<dbReference type="PANTHER" id="PTHR37813">
    <property type="entry name" value="FELS-2 PROPHAGE PROTEIN"/>
    <property type="match status" value="1"/>
</dbReference>
<accession>F0TFC9</accession>
<dbReference type="NCBIfam" id="TIGR01760">
    <property type="entry name" value="tape_meas_TP901"/>
    <property type="match status" value="1"/>
</dbReference>
<dbReference type="Pfam" id="PF10145">
    <property type="entry name" value="PhageMin_Tail"/>
    <property type="match status" value="1"/>
</dbReference>
<dbReference type="HOGENOM" id="CLU_011853_0_0_9"/>
<keyword evidence="2" id="KW-0472">Membrane</keyword>
<dbReference type="AlphaFoldDB" id="F0TFC9"/>
<name>F0TFC9_LACAM</name>
<dbReference type="Proteomes" id="UP000007491">
    <property type="component" value="Chromosome"/>
</dbReference>
<dbReference type="OrthoDB" id="28713at2"/>
<dbReference type="PANTHER" id="PTHR37813:SF1">
    <property type="entry name" value="FELS-2 PROPHAGE PROTEIN"/>
    <property type="match status" value="1"/>
</dbReference>
<keyword evidence="2" id="KW-0812">Transmembrane</keyword>
<feature type="domain" description="Phage tail tape measure protein" evidence="3">
    <location>
        <begin position="92"/>
        <end position="290"/>
    </location>
</feature>
<sequence length="892" mass="94081">MTGEDYDIRAVLSAVDNGFTAGLDAAAAKAQAFADGSTLSMKSIGTGMTVAGAAVTAMGVKSITSFGQFEASLNQAAVVAGGTAKDIGQLDDLANKMGADLPLSAQDCADAMIEMARNGAGIKDIKEQFPAIAQAATAAGADIKATAGTVQESMNIWGNSLKSPQQAAAILVQTANASNASIEDMGQALATIGGTASSAHISMQVTAEAIGLLTNRGFSAAQASIDLNHAIIQMVSPSKAAKNAMTELGISFVDSQGKMKQFPVILQELNKAMANLKPDEKAQKLKAMFGTAGMQAILPLLDSVKNKSNDAKVSWDAYAKEQEKAAGSTKKATATLKEQSAEMQKNVGSSIEQLGGNWESLRNKSMKSAQDINGAAIQNTNRMLQWATDSNSATAQFIRGFIGLSPAIGAATTSVGMFLRNAKTIVGTIGGAIGGVSNFIKTAKLVASVAEGWDGAKAALIALSNQSKIAAVAVKILNSAFLTSPITWIVAGITAVVAGLTWFFTQTKTGRAMWASFVSWLKGLWQGLVQVATTVWNAIVQVWNGAVGIIKGVWNGVLTVTRTVWNAVRAYISTVFNDIQTVIRTRMTVIRTIFSAGWRILTTIVSSVWKMITAIVSGAINAVAGIIRAITAVIRGDWSGAWNAIKGVVQTVWGTIKSVVQTGLSTVQSIVSTVMNAVKGVFSSVWNAIRDVFNNGVQFIKSVMHIDLFAQGQAIMNSLLNGLKSIWENVKNFVGGIGNWIKEHKGPLSYDEQLLIPAGQAIMGGLFNGLNNGFGNVQDLISSIAQSVASNVTDVMDNANSLLSNSRLELPELSSQKFNDSLNNLNSQLQTNIMGQISISNNNTMARTNQLLERIANKDNTMVLDTGKVVAETTGQYNDSLGEQVARRDRWS</sequence>
<proteinExistence type="predicted"/>
<keyword evidence="1" id="KW-1188">Viral release from host cell</keyword>
<dbReference type="STRING" id="1604.LAC30SC_06495"/>